<protein>
    <recommendedName>
        <fullName evidence="3">Kinase domain protein</fullName>
    </recommendedName>
</protein>
<organism evidence="1 2">
    <name type="scientific">Tetrahymena thermophila (strain SB210)</name>
    <dbReference type="NCBI Taxonomy" id="312017"/>
    <lineage>
        <taxon>Eukaryota</taxon>
        <taxon>Sar</taxon>
        <taxon>Alveolata</taxon>
        <taxon>Ciliophora</taxon>
        <taxon>Intramacronucleata</taxon>
        <taxon>Oligohymenophorea</taxon>
        <taxon>Hymenostomatida</taxon>
        <taxon>Tetrahymenina</taxon>
        <taxon>Tetrahymenidae</taxon>
        <taxon>Tetrahymena</taxon>
    </lineage>
</organism>
<dbReference type="SUPFAM" id="SSF52047">
    <property type="entry name" value="RNI-like"/>
    <property type="match status" value="1"/>
</dbReference>
<dbReference type="Proteomes" id="UP000009168">
    <property type="component" value="Unassembled WGS sequence"/>
</dbReference>
<dbReference type="GeneID" id="7831713"/>
<dbReference type="KEGG" id="tet:TTHERM_00494080"/>
<proteinExistence type="predicted"/>
<reference evidence="2" key="1">
    <citation type="journal article" date="2006" name="PLoS Biol.">
        <title>Macronuclear genome sequence of the ciliate Tetrahymena thermophila, a model eukaryote.</title>
        <authorList>
            <person name="Eisen J.A."/>
            <person name="Coyne R.S."/>
            <person name="Wu M."/>
            <person name="Wu D."/>
            <person name="Thiagarajan M."/>
            <person name="Wortman J.R."/>
            <person name="Badger J.H."/>
            <person name="Ren Q."/>
            <person name="Amedeo P."/>
            <person name="Jones K.M."/>
            <person name="Tallon L.J."/>
            <person name="Delcher A.L."/>
            <person name="Salzberg S.L."/>
            <person name="Silva J.C."/>
            <person name="Haas B.J."/>
            <person name="Majoros W.H."/>
            <person name="Farzad M."/>
            <person name="Carlton J.M."/>
            <person name="Smith R.K. Jr."/>
            <person name="Garg J."/>
            <person name="Pearlman R.E."/>
            <person name="Karrer K.M."/>
            <person name="Sun L."/>
            <person name="Manning G."/>
            <person name="Elde N.C."/>
            <person name="Turkewitz A.P."/>
            <person name="Asai D.J."/>
            <person name="Wilkes D.E."/>
            <person name="Wang Y."/>
            <person name="Cai H."/>
            <person name="Collins K."/>
            <person name="Stewart B.A."/>
            <person name="Lee S.R."/>
            <person name="Wilamowska K."/>
            <person name="Weinberg Z."/>
            <person name="Ruzzo W.L."/>
            <person name="Wloga D."/>
            <person name="Gaertig J."/>
            <person name="Frankel J."/>
            <person name="Tsao C.-C."/>
            <person name="Gorovsky M.A."/>
            <person name="Keeling P.J."/>
            <person name="Waller R.F."/>
            <person name="Patron N.J."/>
            <person name="Cherry J.M."/>
            <person name="Stover N.A."/>
            <person name="Krieger C.J."/>
            <person name="del Toro C."/>
            <person name="Ryder H.F."/>
            <person name="Williamson S.C."/>
            <person name="Barbeau R.A."/>
            <person name="Hamilton E.P."/>
            <person name="Orias E."/>
        </authorList>
    </citation>
    <scope>NUCLEOTIDE SEQUENCE [LARGE SCALE GENOMIC DNA]</scope>
    <source>
        <strain evidence="2">SB210</strain>
    </source>
</reference>
<dbReference type="STRING" id="312017.I7MLS0"/>
<evidence type="ECO:0000313" key="2">
    <source>
        <dbReference type="Proteomes" id="UP000009168"/>
    </source>
</evidence>
<accession>I7MLS0</accession>
<keyword evidence="2" id="KW-1185">Reference proteome</keyword>
<evidence type="ECO:0008006" key="3">
    <source>
        <dbReference type="Google" id="ProtNLM"/>
    </source>
</evidence>
<dbReference type="Gene3D" id="3.80.10.10">
    <property type="entry name" value="Ribonuclease Inhibitor"/>
    <property type="match status" value="1"/>
</dbReference>
<sequence>MFLGLLQNKQIPWNTINVQIDKIKYKGDPSYCEQREIELNTFNEKISRGLLASNLDELKQLKIRIKDPSGDQLNILMDTITKISCQPEELELSLAFDYNEKLPDYKRMDYNSDQYVDSILQSIHYMGHKLKYLEVDLSSWSLAMDGINDKKVEKICQIFNFLPNLTSLRLSLFQWGLHNADVSGKSVINICEGIKKIKLTTLHLDLGRWGCTRHDTLNILEDSHVTIISQFLSSQNQLLHLNLNLRSWGYSNNRITIDSFKSLGEGLIQLSNLKTLAVNFFMWGYNNQSIQTDSAIMFFEIFNYHKYQAFQNLTSIKFIFKGFQYCLYSSINIFFQNLTTLPNLLRLSLNILGWQEVQVQISDEYMQNHGISKIFSKIQGPVLIDCPYLIEFEEVTHSSYNKNIKQYYPVRKKLQHRKNIMKLIQLMKHQKIKKQALSSNYISLKPESMKELHQENEINSSLTQIFRKEVVFELLEEYLI</sequence>
<gene>
    <name evidence="1" type="ORF">TTHERM_00494080</name>
</gene>
<dbReference type="AlphaFoldDB" id="I7MLS0"/>
<name>I7MLS0_TETTS</name>
<dbReference type="EMBL" id="GG662512">
    <property type="protein sequence ID" value="EAS02956.2"/>
    <property type="molecule type" value="Genomic_DNA"/>
</dbReference>
<evidence type="ECO:0000313" key="1">
    <source>
        <dbReference type="EMBL" id="EAS02956.2"/>
    </source>
</evidence>
<dbReference type="RefSeq" id="XP_001023201.2">
    <property type="nucleotide sequence ID" value="XM_001023201.2"/>
</dbReference>
<dbReference type="InParanoid" id="I7MLS0"/>
<dbReference type="InterPro" id="IPR032675">
    <property type="entry name" value="LRR_dom_sf"/>
</dbReference>